<accession>A0A9P1KAP3</accession>
<dbReference type="GO" id="GO:0005737">
    <property type="term" value="C:cytoplasm"/>
    <property type="evidence" value="ECO:0007669"/>
    <property type="project" value="UniProtKB-ARBA"/>
</dbReference>
<organism evidence="5 6">
    <name type="scientific">Limnospira indica PCC 8005</name>
    <dbReference type="NCBI Taxonomy" id="376219"/>
    <lineage>
        <taxon>Bacteria</taxon>
        <taxon>Bacillati</taxon>
        <taxon>Cyanobacteriota</taxon>
        <taxon>Cyanophyceae</taxon>
        <taxon>Oscillatoriophycideae</taxon>
        <taxon>Oscillatoriales</taxon>
        <taxon>Sirenicapillariaceae</taxon>
        <taxon>Limnospira</taxon>
    </lineage>
</organism>
<dbReference type="SMR" id="A0A9P1KAP3"/>
<evidence type="ECO:0000256" key="1">
    <source>
        <dbReference type="ARBA" id="ARBA00007228"/>
    </source>
</evidence>
<dbReference type="InterPro" id="IPR029026">
    <property type="entry name" value="tRNA_m1G_MTases_N"/>
</dbReference>
<dbReference type="AlphaFoldDB" id="A0A9P1KAP3"/>
<evidence type="ECO:0000313" key="6">
    <source>
        <dbReference type="Proteomes" id="UP000032946"/>
    </source>
</evidence>
<dbReference type="Gene3D" id="3.30.1330.30">
    <property type="match status" value="1"/>
</dbReference>
<dbReference type="InterPro" id="IPR051259">
    <property type="entry name" value="rRNA_Methyltransferase"/>
</dbReference>
<evidence type="ECO:0000259" key="4">
    <source>
        <dbReference type="SMART" id="SM00967"/>
    </source>
</evidence>
<dbReference type="SUPFAM" id="SSF55315">
    <property type="entry name" value="L30e-like"/>
    <property type="match status" value="1"/>
</dbReference>
<reference evidence="5 6" key="1">
    <citation type="submission" date="2014-02" db="EMBL/GenBank/DDBJ databases">
        <authorList>
            <person name="Genoscope - CEA"/>
        </authorList>
    </citation>
    <scope>NUCLEOTIDE SEQUENCE [LARGE SCALE GENOMIC DNA]</scope>
    <source>
        <strain evidence="5 6">PCC 8005</strain>
    </source>
</reference>
<dbReference type="PANTHER" id="PTHR43191:SF2">
    <property type="entry name" value="RRNA METHYLTRANSFERASE 3, MITOCHONDRIAL"/>
    <property type="match status" value="1"/>
</dbReference>
<dbReference type="InterPro" id="IPR013123">
    <property type="entry name" value="SpoU_subst-bd"/>
</dbReference>
<evidence type="ECO:0000256" key="3">
    <source>
        <dbReference type="ARBA" id="ARBA00022679"/>
    </source>
</evidence>
<dbReference type="InterPro" id="IPR001537">
    <property type="entry name" value="SpoU_MeTrfase"/>
</dbReference>
<comment type="similarity">
    <text evidence="1">Belongs to the class IV-like SAM-binding methyltransferase superfamily. RNA methyltransferase TrmH family.</text>
</comment>
<sequence>MLTSLQNPLVKQIRQLHTAKARREEGLFILEGTHLIEAACAVNWEIITLCCTPQWQERHPELWELAVKTADRTEQVSDRLIVAMTTTVNPDGVVAIARRQDQTPVPITSLGLVLETVQDPGNLGTMIRTATAAGVEGLWLSSDSVDPTHPKVLRASAGAWFEVPIAVHSDLITQLSNSQKQGIQVVATRADASLSYWEIDLRQPTAIVLGNEGSGLSPDLNSLADYHIRVPLLGNVESLNVAICAALILYEAQRQRLDT</sequence>
<dbReference type="InterPro" id="IPR029064">
    <property type="entry name" value="Ribosomal_eL30-like_sf"/>
</dbReference>
<name>A0A9P1KAP3_9CYAN</name>
<feature type="domain" description="RNA 2-O ribose methyltransferase substrate binding" evidence="4">
    <location>
        <begin position="29"/>
        <end position="103"/>
    </location>
</feature>
<dbReference type="Pfam" id="PF22435">
    <property type="entry name" value="MRM3-like_sub_bind"/>
    <property type="match status" value="1"/>
</dbReference>
<dbReference type="EMBL" id="FO818640">
    <property type="protein sequence ID" value="CDM92428.1"/>
    <property type="molecule type" value="Genomic_DNA"/>
</dbReference>
<dbReference type="GO" id="GO:0032259">
    <property type="term" value="P:methylation"/>
    <property type="evidence" value="ECO:0007669"/>
    <property type="project" value="UniProtKB-KW"/>
</dbReference>
<keyword evidence="6" id="KW-1185">Reference proteome</keyword>
<keyword evidence="3 5" id="KW-0808">Transferase</keyword>
<gene>
    <name evidence="5" type="ORF">ARTHRO_10101</name>
</gene>
<keyword evidence="2 5" id="KW-0489">Methyltransferase</keyword>
<dbReference type="Proteomes" id="UP000032946">
    <property type="component" value="Chromosome"/>
</dbReference>
<dbReference type="GO" id="GO:0006396">
    <property type="term" value="P:RNA processing"/>
    <property type="evidence" value="ECO:0007669"/>
    <property type="project" value="InterPro"/>
</dbReference>
<dbReference type="RefSeq" id="WP_008051736.1">
    <property type="nucleotide sequence ID" value="NZ_FO818640.1"/>
</dbReference>
<dbReference type="EC" id="2.1.1.-" evidence="5"/>
<protein>
    <submittedName>
        <fullName evidence="5">tRNA/rRNA methyltransferase, SpoU-like</fullName>
        <ecNumber evidence="5">2.1.1.-</ecNumber>
    </submittedName>
</protein>
<dbReference type="Gene3D" id="3.40.1280.10">
    <property type="match status" value="1"/>
</dbReference>
<dbReference type="SMART" id="SM00967">
    <property type="entry name" value="SpoU_sub_bind"/>
    <property type="match status" value="1"/>
</dbReference>
<evidence type="ECO:0000313" key="5">
    <source>
        <dbReference type="EMBL" id="CDM92428.1"/>
    </source>
</evidence>
<dbReference type="CDD" id="cd18095">
    <property type="entry name" value="SpoU-like_rRNA-MTase"/>
    <property type="match status" value="1"/>
</dbReference>
<dbReference type="PANTHER" id="PTHR43191">
    <property type="entry name" value="RRNA METHYLTRANSFERASE 3"/>
    <property type="match status" value="1"/>
</dbReference>
<evidence type="ECO:0000256" key="2">
    <source>
        <dbReference type="ARBA" id="ARBA00022603"/>
    </source>
</evidence>
<dbReference type="GO" id="GO:0003723">
    <property type="term" value="F:RNA binding"/>
    <property type="evidence" value="ECO:0007669"/>
    <property type="project" value="InterPro"/>
</dbReference>
<dbReference type="InterPro" id="IPR053888">
    <property type="entry name" value="MRM3-like_sub_bind"/>
</dbReference>
<dbReference type="SUPFAM" id="SSF75217">
    <property type="entry name" value="alpha/beta knot"/>
    <property type="match status" value="1"/>
</dbReference>
<dbReference type="Pfam" id="PF00588">
    <property type="entry name" value="SpoU_methylase"/>
    <property type="match status" value="1"/>
</dbReference>
<dbReference type="InterPro" id="IPR029028">
    <property type="entry name" value="Alpha/beta_knot_MTases"/>
</dbReference>
<dbReference type="GO" id="GO:0008173">
    <property type="term" value="F:RNA methyltransferase activity"/>
    <property type="evidence" value="ECO:0007669"/>
    <property type="project" value="InterPro"/>
</dbReference>
<proteinExistence type="inferred from homology"/>